<protein>
    <recommendedName>
        <fullName evidence="3">Secondary thiamine-phosphate synthase enzyme</fullName>
    </recommendedName>
</protein>
<dbReference type="InterPro" id="IPR001602">
    <property type="entry name" value="UPF0047_YjbQ-like"/>
</dbReference>
<proteinExistence type="predicted"/>
<organism evidence="1 2">
    <name type="scientific">Dunaliella salina</name>
    <name type="common">Green alga</name>
    <name type="synonym">Protococcus salinus</name>
    <dbReference type="NCBI Taxonomy" id="3046"/>
    <lineage>
        <taxon>Eukaryota</taxon>
        <taxon>Viridiplantae</taxon>
        <taxon>Chlorophyta</taxon>
        <taxon>core chlorophytes</taxon>
        <taxon>Chlorophyceae</taxon>
        <taxon>CS clade</taxon>
        <taxon>Chlamydomonadales</taxon>
        <taxon>Dunaliellaceae</taxon>
        <taxon>Dunaliella</taxon>
    </lineage>
</organism>
<gene>
    <name evidence="1" type="ORF">DUNSADRAFT_12736</name>
</gene>
<dbReference type="EMBL" id="MU069929">
    <property type="protein sequence ID" value="KAF5831682.1"/>
    <property type="molecule type" value="Genomic_DNA"/>
</dbReference>
<comment type="caution">
    <text evidence="1">The sequence shown here is derived from an EMBL/GenBank/DDBJ whole genome shotgun (WGS) entry which is preliminary data.</text>
</comment>
<dbReference type="PANTHER" id="PTHR30615">
    <property type="entry name" value="UNCHARACTERIZED PROTEIN YJBQ-RELATED"/>
    <property type="match status" value="1"/>
</dbReference>
<dbReference type="Proteomes" id="UP000815325">
    <property type="component" value="Unassembled WGS sequence"/>
</dbReference>
<keyword evidence="2" id="KW-1185">Reference proteome</keyword>
<dbReference type="Pfam" id="PF01894">
    <property type="entry name" value="YjbQ"/>
    <property type="match status" value="1"/>
</dbReference>
<reference evidence="1" key="1">
    <citation type="submission" date="2017-08" db="EMBL/GenBank/DDBJ databases">
        <authorList>
            <person name="Polle J.E."/>
            <person name="Barry K."/>
            <person name="Cushman J."/>
            <person name="Schmutz J."/>
            <person name="Tran D."/>
            <person name="Hathwaick L.T."/>
            <person name="Yim W.C."/>
            <person name="Jenkins J."/>
            <person name="Mckie-Krisberg Z.M."/>
            <person name="Prochnik S."/>
            <person name="Lindquist E."/>
            <person name="Dockter R.B."/>
            <person name="Adam C."/>
            <person name="Molina H."/>
            <person name="Bunkerborg J."/>
            <person name="Jin E."/>
            <person name="Buchheim M."/>
            <person name="Magnuson J."/>
        </authorList>
    </citation>
    <scope>NUCLEOTIDE SEQUENCE</scope>
    <source>
        <strain evidence="1">CCAP 19/18</strain>
    </source>
</reference>
<dbReference type="SUPFAM" id="SSF111038">
    <property type="entry name" value="YjbQ-like"/>
    <property type="match status" value="1"/>
</dbReference>
<dbReference type="PANTHER" id="PTHR30615:SF16">
    <property type="entry name" value="SECONDARY THIAMINE-PHOSPHATE SYNTHASE ENZYME"/>
    <property type="match status" value="1"/>
</dbReference>
<evidence type="ECO:0000313" key="1">
    <source>
        <dbReference type="EMBL" id="KAF5831682.1"/>
    </source>
</evidence>
<accession>A0ABQ7GAS0</accession>
<evidence type="ECO:0008006" key="3">
    <source>
        <dbReference type="Google" id="ProtNLM"/>
    </source>
</evidence>
<dbReference type="Gene3D" id="2.60.120.460">
    <property type="entry name" value="YjbQ-like"/>
    <property type="match status" value="1"/>
</dbReference>
<dbReference type="InterPro" id="IPR035917">
    <property type="entry name" value="YjbQ-like_sf"/>
</dbReference>
<name>A0ABQ7GAS0_DUNSA</name>
<evidence type="ECO:0000313" key="2">
    <source>
        <dbReference type="Proteomes" id="UP000815325"/>
    </source>
</evidence>
<sequence>MLAKTVLPQPVGQASYRQRPLNPTKCLSQRRRVTSKVSEFESMPIPCSEVGLPSQPIYSYAQVAFETKPGIDFHNITQDVQAEIEKTGLQEGVVTVISRHTTTAIAINEDELRLRDDIRQFLRRLAPPGEPYLHNDLHLREAPKDWPGGWEAWAKQEPENAHSHLLSMMLGNSESIPVTGGKLAIGVWQSILVVELDGPRKRTVGFQLMGRT</sequence>